<name>A0ABN9HRU7_9NEOB</name>
<proteinExistence type="predicted"/>
<dbReference type="Proteomes" id="UP001162483">
    <property type="component" value="Unassembled WGS sequence"/>
</dbReference>
<evidence type="ECO:0000313" key="1">
    <source>
        <dbReference type="EMBL" id="CAI9624369.1"/>
    </source>
</evidence>
<feature type="non-terminal residue" evidence="1">
    <location>
        <position position="60"/>
    </location>
</feature>
<organism evidence="1 2">
    <name type="scientific">Staurois parvus</name>
    <dbReference type="NCBI Taxonomy" id="386267"/>
    <lineage>
        <taxon>Eukaryota</taxon>
        <taxon>Metazoa</taxon>
        <taxon>Chordata</taxon>
        <taxon>Craniata</taxon>
        <taxon>Vertebrata</taxon>
        <taxon>Euteleostomi</taxon>
        <taxon>Amphibia</taxon>
        <taxon>Batrachia</taxon>
        <taxon>Anura</taxon>
        <taxon>Neobatrachia</taxon>
        <taxon>Ranoidea</taxon>
        <taxon>Ranidae</taxon>
        <taxon>Staurois</taxon>
    </lineage>
</organism>
<comment type="caution">
    <text evidence="1">The sequence shown here is derived from an EMBL/GenBank/DDBJ whole genome shotgun (WGS) entry which is preliminary data.</text>
</comment>
<gene>
    <name evidence="1" type="ORF">SPARVUS_LOCUS16642332</name>
</gene>
<evidence type="ECO:0000313" key="2">
    <source>
        <dbReference type="Proteomes" id="UP001162483"/>
    </source>
</evidence>
<reference evidence="1" key="1">
    <citation type="submission" date="2023-05" db="EMBL/GenBank/DDBJ databases">
        <authorList>
            <person name="Stuckert A."/>
        </authorList>
    </citation>
    <scope>NUCLEOTIDE SEQUENCE</scope>
</reference>
<sequence length="60" mass="6645">MEADIVLPLPPRNLLGHVTGPRRRQDHSQHTALLAHVKCEATSCHSQVPMLKMPVPGTRD</sequence>
<dbReference type="EMBL" id="CATNWA010021899">
    <property type="protein sequence ID" value="CAI9624369.1"/>
    <property type="molecule type" value="Genomic_DNA"/>
</dbReference>
<keyword evidence="2" id="KW-1185">Reference proteome</keyword>
<protein>
    <submittedName>
        <fullName evidence="1">Uncharacterized protein</fullName>
    </submittedName>
</protein>
<accession>A0ABN9HRU7</accession>